<evidence type="ECO:0000256" key="1">
    <source>
        <dbReference type="SAM" id="Coils"/>
    </source>
</evidence>
<keyword evidence="1" id="KW-0175">Coiled coil</keyword>
<proteinExistence type="predicted"/>
<evidence type="ECO:0000256" key="2">
    <source>
        <dbReference type="SAM" id="MobiDB-lite"/>
    </source>
</evidence>
<name>A0A0R3SM77_HYMDI</name>
<protein>
    <submittedName>
        <fullName evidence="5">Swi3 domain-containing protein</fullName>
    </submittedName>
</protein>
<dbReference type="STRING" id="6216.A0A0R3SM77"/>
<reference evidence="3 4" key="2">
    <citation type="submission" date="2018-11" db="EMBL/GenBank/DDBJ databases">
        <authorList>
            <consortium name="Pathogen Informatics"/>
        </authorList>
    </citation>
    <scope>NUCLEOTIDE SEQUENCE [LARGE SCALE GENOMIC DNA]</scope>
</reference>
<dbReference type="AlphaFoldDB" id="A0A0R3SM77"/>
<dbReference type="EMBL" id="UYSG01004030">
    <property type="protein sequence ID" value="VDL58357.1"/>
    <property type="molecule type" value="Genomic_DNA"/>
</dbReference>
<feature type="region of interest" description="Disordered" evidence="2">
    <location>
        <begin position="1"/>
        <end position="24"/>
    </location>
</feature>
<evidence type="ECO:0000313" key="3">
    <source>
        <dbReference type="EMBL" id="VDL58357.1"/>
    </source>
</evidence>
<dbReference type="WBParaSite" id="HDID_0000604201-mRNA-1">
    <property type="protein sequence ID" value="HDID_0000604201-mRNA-1"/>
    <property type="gene ID" value="HDID_0000604201"/>
</dbReference>
<sequence>MPRNGANGEELSEDGNDDDALSTASWSTVASSVTTVGGASLLSGASASGYPSAISGNVKKPWRQLSAAKKGGAAGTGRNRRKKEKLRRVYGDLDKYELEMLLRHILRRKAISPLALWKSFESTTSKPVLPEGSTLHRINTHFTPLVESQPEFNKNDLEASLFARGLMKLYSENILDAIEMKNLKLDFVKKDIEYWEDQRLDVHAKFQEAERAGDKERLEELREAAKTIKREKNRHREIYRFVAFNEKEELLQVPNRLRDVLVSLFFNRV</sequence>
<reference evidence="5" key="1">
    <citation type="submission" date="2017-02" db="UniProtKB">
        <authorList>
            <consortium name="WormBaseParasite"/>
        </authorList>
    </citation>
    <scope>IDENTIFICATION</scope>
</reference>
<accession>A0A0R3SM77</accession>
<feature type="compositionally biased region" description="Acidic residues" evidence="2">
    <location>
        <begin position="10"/>
        <end position="20"/>
    </location>
</feature>
<dbReference type="OrthoDB" id="10551412at2759"/>
<dbReference type="Proteomes" id="UP000274504">
    <property type="component" value="Unassembled WGS sequence"/>
</dbReference>
<feature type="coiled-coil region" evidence="1">
    <location>
        <begin position="204"/>
        <end position="238"/>
    </location>
</feature>
<organism evidence="5">
    <name type="scientific">Hymenolepis diminuta</name>
    <name type="common">Rat tapeworm</name>
    <dbReference type="NCBI Taxonomy" id="6216"/>
    <lineage>
        <taxon>Eukaryota</taxon>
        <taxon>Metazoa</taxon>
        <taxon>Spiralia</taxon>
        <taxon>Lophotrochozoa</taxon>
        <taxon>Platyhelminthes</taxon>
        <taxon>Cestoda</taxon>
        <taxon>Eucestoda</taxon>
        <taxon>Cyclophyllidea</taxon>
        <taxon>Hymenolepididae</taxon>
        <taxon>Hymenolepis</taxon>
    </lineage>
</organism>
<evidence type="ECO:0000313" key="5">
    <source>
        <dbReference type="WBParaSite" id="HDID_0000604201-mRNA-1"/>
    </source>
</evidence>
<gene>
    <name evidence="3" type="ORF">HDID_LOCUS6039</name>
</gene>
<evidence type="ECO:0000313" key="4">
    <source>
        <dbReference type="Proteomes" id="UP000274504"/>
    </source>
</evidence>